<dbReference type="AlphaFoldDB" id="A0A419V5K4"/>
<organism evidence="1 2">
    <name type="scientific">Sinobaca qinghaiensis</name>
    <dbReference type="NCBI Taxonomy" id="342944"/>
    <lineage>
        <taxon>Bacteria</taxon>
        <taxon>Bacillati</taxon>
        <taxon>Bacillota</taxon>
        <taxon>Bacilli</taxon>
        <taxon>Bacillales</taxon>
        <taxon>Sporolactobacillaceae</taxon>
        <taxon>Sinobaca</taxon>
    </lineage>
</organism>
<proteinExistence type="predicted"/>
<gene>
    <name evidence="1" type="ORF">ATL39_0926</name>
</gene>
<dbReference type="EMBL" id="RAPK01000007">
    <property type="protein sequence ID" value="RKD75228.1"/>
    <property type="molecule type" value="Genomic_DNA"/>
</dbReference>
<keyword evidence="2" id="KW-1185">Reference proteome</keyword>
<dbReference type="Proteomes" id="UP000285120">
    <property type="component" value="Unassembled WGS sequence"/>
</dbReference>
<evidence type="ECO:0000313" key="2">
    <source>
        <dbReference type="Proteomes" id="UP000285120"/>
    </source>
</evidence>
<name>A0A419V5K4_9BACL</name>
<reference evidence="1 2" key="1">
    <citation type="submission" date="2018-09" db="EMBL/GenBank/DDBJ databases">
        <title>Genomic Encyclopedia of Archaeal and Bacterial Type Strains, Phase II (KMG-II): from individual species to whole genera.</title>
        <authorList>
            <person name="Goeker M."/>
        </authorList>
    </citation>
    <scope>NUCLEOTIDE SEQUENCE [LARGE SCALE GENOMIC DNA]</scope>
    <source>
        <strain evidence="1 2">DSM 17008</strain>
    </source>
</reference>
<protein>
    <submittedName>
        <fullName evidence="1">Uncharacterized protein</fullName>
    </submittedName>
</protein>
<evidence type="ECO:0000313" key="1">
    <source>
        <dbReference type="EMBL" id="RKD75228.1"/>
    </source>
</evidence>
<accession>A0A419V5K4</accession>
<sequence length="59" mass="6531">MVPVESADDAYTVTTDEDTFEAIKPSPVLDNHPSLGWMLKNSSETIAYAIKVKKQDHPV</sequence>
<comment type="caution">
    <text evidence="1">The sequence shown here is derived from an EMBL/GenBank/DDBJ whole genome shotgun (WGS) entry which is preliminary data.</text>
</comment>